<protein>
    <recommendedName>
        <fullName evidence="4 6">dTDP-4-dehydrorhamnose reductase</fullName>
        <ecNumber evidence="3 6">1.1.1.133</ecNumber>
    </recommendedName>
</protein>
<keyword evidence="7" id="KW-1133">Transmembrane helix</keyword>
<evidence type="ECO:0000256" key="5">
    <source>
        <dbReference type="ARBA" id="ARBA00048200"/>
    </source>
</evidence>
<sequence>MNYNKSVLITGISGMLGMAVYRHFKQLNSYKIFGISRNKNFRLEGAEILIGDLTSEVFLNSIQSQKFNSIIHCSAEVNVNLCEIEKDLAFKANVYATELIFSILDSDKYIYISTDAVFDGKVGNYTENSFLNPLSYYAETKLLGEGVVKKNVKNHYILRTNIYGFNVPMKKSLFEWGYTELKDSKTINGFSNMYFNPMYVGQLAEIIEKIIVSNIEYGIYNVATNEKISKYDFLLKIKKEFDFSKQYINRIEFNQNDFVAPRALNTTLDNSKIRIAIKDYDFSIDSGFSMLRNDFHSK</sequence>
<feature type="transmembrane region" description="Helical" evidence="7">
    <location>
        <begin position="6"/>
        <end position="24"/>
    </location>
</feature>
<evidence type="ECO:0000256" key="1">
    <source>
        <dbReference type="ARBA" id="ARBA00004781"/>
    </source>
</evidence>
<dbReference type="PANTHER" id="PTHR10491">
    <property type="entry name" value="DTDP-4-DEHYDRORHAMNOSE REDUCTASE"/>
    <property type="match status" value="1"/>
</dbReference>
<organism evidence="9 10">
    <name type="scientific">Flavobacterium ammoniigenes</name>
    <dbReference type="NCBI Taxonomy" id="1751095"/>
    <lineage>
        <taxon>Bacteria</taxon>
        <taxon>Pseudomonadati</taxon>
        <taxon>Bacteroidota</taxon>
        <taxon>Flavobacteriia</taxon>
        <taxon>Flavobacteriales</taxon>
        <taxon>Flavobacteriaceae</taxon>
        <taxon>Flavobacterium</taxon>
    </lineage>
</organism>
<evidence type="ECO:0000313" key="9">
    <source>
        <dbReference type="EMBL" id="BDB54705.1"/>
    </source>
</evidence>
<dbReference type="Proteomes" id="UP001319867">
    <property type="component" value="Chromosome"/>
</dbReference>
<dbReference type="InterPro" id="IPR029903">
    <property type="entry name" value="RmlD-like-bd"/>
</dbReference>
<gene>
    <name evidence="9" type="ORF">GENT5_10100</name>
</gene>
<name>A0ABN6KZ67_9FLAO</name>
<dbReference type="SUPFAM" id="SSF51735">
    <property type="entry name" value="NAD(P)-binding Rossmann-fold domains"/>
    <property type="match status" value="1"/>
</dbReference>
<dbReference type="RefSeq" id="WP_229316110.1">
    <property type="nucleotide sequence ID" value="NZ_AP025184.1"/>
</dbReference>
<keyword evidence="6" id="KW-0560">Oxidoreductase</keyword>
<dbReference type="InterPro" id="IPR036291">
    <property type="entry name" value="NAD(P)-bd_dom_sf"/>
</dbReference>
<comment type="function">
    <text evidence="6">Catalyzes the reduction of dTDP-6-deoxy-L-lyxo-4-hexulose to yield dTDP-L-rhamnose.</text>
</comment>
<comment type="similarity">
    <text evidence="2 6">Belongs to the dTDP-4-dehydrorhamnose reductase family.</text>
</comment>
<keyword evidence="7" id="KW-0472">Membrane</keyword>
<keyword evidence="6" id="KW-0521">NADP</keyword>
<comment type="pathway">
    <text evidence="1 6">Carbohydrate biosynthesis; dTDP-L-rhamnose biosynthesis.</text>
</comment>
<dbReference type="InterPro" id="IPR005913">
    <property type="entry name" value="dTDP_dehydrorham_reduct"/>
</dbReference>
<evidence type="ECO:0000256" key="4">
    <source>
        <dbReference type="ARBA" id="ARBA00017099"/>
    </source>
</evidence>
<dbReference type="Pfam" id="PF04321">
    <property type="entry name" value="RmlD_sub_bind"/>
    <property type="match status" value="1"/>
</dbReference>
<reference evidence="9 10" key="2">
    <citation type="journal article" date="2022" name="Microorganisms">
        <title>Complete Genome Sequences of Two Flavobacterium ammonificans Strains and a Flavobacterium ammoniigenes Strain of Ammonifying Bacterioplankton Isolated from Surface River Water.</title>
        <authorList>
            <person name="Suda W."/>
            <person name="Ogata Y."/>
            <person name="Shindo C."/>
            <person name="Watanabe K."/>
        </authorList>
    </citation>
    <scope>NUCLEOTIDE SEQUENCE [LARGE SCALE GENOMIC DNA]</scope>
    <source>
        <strain evidence="9 10">GENT5</strain>
    </source>
</reference>
<evidence type="ECO:0000313" key="10">
    <source>
        <dbReference type="Proteomes" id="UP001319867"/>
    </source>
</evidence>
<evidence type="ECO:0000256" key="2">
    <source>
        <dbReference type="ARBA" id="ARBA00010944"/>
    </source>
</evidence>
<evidence type="ECO:0000256" key="3">
    <source>
        <dbReference type="ARBA" id="ARBA00012929"/>
    </source>
</evidence>
<proteinExistence type="inferred from homology"/>
<dbReference type="EMBL" id="AP025184">
    <property type="protein sequence ID" value="BDB54705.1"/>
    <property type="molecule type" value="Genomic_DNA"/>
</dbReference>
<feature type="domain" description="RmlD-like substrate binding" evidence="8">
    <location>
        <begin position="6"/>
        <end position="275"/>
    </location>
</feature>
<evidence type="ECO:0000259" key="8">
    <source>
        <dbReference type="Pfam" id="PF04321"/>
    </source>
</evidence>
<keyword evidence="10" id="KW-1185">Reference proteome</keyword>
<dbReference type="Gene3D" id="3.90.25.10">
    <property type="entry name" value="UDP-galactose 4-epimerase, domain 1"/>
    <property type="match status" value="1"/>
</dbReference>
<accession>A0ABN6KZ67</accession>
<evidence type="ECO:0000256" key="6">
    <source>
        <dbReference type="RuleBase" id="RU364082"/>
    </source>
</evidence>
<dbReference type="CDD" id="cd05254">
    <property type="entry name" value="dTDP_HR_like_SDR_e"/>
    <property type="match status" value="1"/>
</dbReference>
<keyword evidence="7" id="KW-0812">Transmembrane</keyword>
<reference evidence="9 10" key="1">
    <citation type="journal article" date="2022" name="Int. J. Syst. Evol. Microbiol.">
        <title>Flavobacterium ammonificans sp. nov. and Flavobacterium ammoniigenes sp. nov., ammonifying bacteria isolated from surface river water.</title>
        <authorList>
            <person name="Watanabe K."/>
            <person name="Kitamura T."/>
            <person name="Ogata Y."/>
            <person name="Shindo C."/>
            <person name="Suda W."/>
        </authorList>
    </citation>
    <scope>NUCLEOTIDE SEQUENCE [LARGE SCALE GENOMIC DNA]</scope>
    <source>
        <strain evidence="9 10">GENT5</strain>
    </source>
</reference>
<comment type="catalytic activity">
    <reaction evidence="5">
        <text>dTDP-beta-L-rhamnose + NADP(+) = dTDP-4-dehydro-beta-L-rhamnose + NADPH + H(+)</text>
        <dbReference type="Rhea" id="RHEA:21796"/>
        <dbReference type="ChEBI" id="CHEBI:15378"/>
        <dbReference type="ChEBI" id="CHEBI:57510"/>
        <dbReference type="ChEBI" id="CHEBI:57783"/>
        <dbReference type="ChEBI" id="CHEBI:58349"/>
        <dbReference type="ChEBI" id="CHEBI:62830"/>
        <dbReference type="EC" id="1.1.1.133"/>
    </reaction>
</comment>
<evidence type="ECO:0000256" key="7">
    <source>
        <dbReference type="SAM" id="Phobius"/>
    </source>
</evidence>
<dbReference type="PANTHER" id="PTHR10491:SF4">
    <property type="entry name" value="METHIONINE ADENOSYLTRANSFERASE 2 SUBUNIT BETA"/>
    <property type="match status" value="1"/>
</dbReference>
<dbReference type="EC" id="1.1.1.133" evidence="3 6"/>
<dbReference type="Gene3D" id="3.40.50.720">
    <property type="entry name" value="NAD(P)-binding Rossmann-like Domain"/>
    <property type="match status" value="1"/>
</dbReference>